<dbReference type="Gene3D" id="1.10.10.60">
    <property type="entry name" value="Homeodomain-like"/>
    <property type="match status" value="1"/>
</dbReference>
<gene>
    <name evidence="5" type="ORF">CKQ80_01260</name>
</gene>
<dbReference type="SUPFAM" id="SSF46689">
    <property type="entry name" value="Homeodomain-like"/>
    <property type="match status" value="1"/>
</dbReference>
<comment type="caution">
    <text evidence="5">The sequence shown here is derived from an EMBL/GenBank/DDBJ whole genome shotgun (WGS) entry which is preliminary data.</text>
</comment>
<evidence type="ECO:0000259" key="4">
    <source>
        <dbReference type="PROSITE" id="PS01124"/>
    </source>
</evidence>
<protein>
    <submittedName>
        <fullName evidence="5">AraC family transcriptional regulator</fullName>
    </submittedName>
</protein>
<dbReference type="Pfam" id="PF12625">
    <property type="entry name" value="Arabinose_bd"/>
    <property type="match status" value="1"/>
</dbReference>
<dbReference type="InterPro" id="IPR009057">
    <property type="entry name" value="Homeodomain-like_sf"/>
</dbReference>
<evidence type="ECO:0000313" key="6">
    <source>
        <dbReference type="Proteomes" id="UP000217830"/>
    </source>
</evidence>
<evidence type="ECO:0000256" key="1">
    <source>
        <dbReference type="ARBA" id="ARBA00023015"/>
    </source>
</evidence>
<dbReference type="GO" id="GO:0005829">
    <property type="term" value="C:cytosol"/>
    <property type="evidence" value="ECO:0007669"/>
    <property type="project" value="TreeGrafter"/>
</dbReference>
<dbReference type="PANTHER" id="PTHR47894:SF1">
    <property type="entry name" value="HTH-TYPE TRANSCRIPTIONAL REGULATOR VQSM"/>
    <property type="match status" value="1"/>
</dbReference>
<feature type="domain" description="HTH araC/xylS-type" evidence="4">
    <location>
        <begin position="237"/>
        <end position="335"/>
    </location>
</feature>
<dbReference type="InterPro" id="IPR032687">
    <property type="entry name" value="AraC-type_N"/>
</dbReference>
<dbReference type="Pfam" id="PF12833">
    <property type="entry name" value="HTH_18"/>
    <property type="match status" value="1"/>
</dbReference>
<dbReference type="GO" id="GO:0003700">
    <property type="term" value="F:DNA-binding transcription factor activity"/>
    <property type="evidence" value="ECO:0007669"/>
    <property type="project" value="InterPro"/>
</dbReference>
<dbReference type="InterPro" id="IPR018060">
    <property type="entry name" value="HTH_AraC"/>
</dbReference>
<keyword evidence="1" id="KW-0805">Transcription regulation</keyword>
<dbReference type="AlphaFoldDB" id="A0A2A2PER0"/>
<dbReference type="SMART" id="SM00342">
    <property type="entry name" value="HTH_ARAC"/>
    <property type="match status" value="1"/>
</dbReference>
<sequence length="339" mass="37820">MRPATSSAAFVNHVLDVAEQHGCDSDWLLQQTGLSREQLSDSIVRIPMHQLRTLLELAARSCDLPHFGLLVGAAVRPGTYGVLGYVLMTSATLGESLNMILRFGKIVYDSPSSQTRIVIGDGRVTLEDQRINELEPYCALHQETLMAGWAAFGRWLIASNSPMLEVRMRHPALGEPALYEAFFGCPVQFEAGSNALVFAESTLSSRIQGADPRMHRSMLLEADWQLCLSYPAFSVTDRLRALLTEQLPTGDFSLKSLARQLAISPRTLQRKLAAEGENFNQVLETMRMELADHYLRRTETSIMNIALMLGYSQASSFSHSFRQARGISPVDYRKLLRAR</sequence>
<organism evidence="5 6">
    <name type="scientific">Pseudomonas moraviensis</name>
    <dbReference type="NCBI Taxonomy" id="321662"/>
    <lineage>
        <taxon>Bacteria</taxon>
        <taxon>Pseudomonadati</taxon>
        <taxon>Pseudomonadota</taxon>
        <taxon>Gammaproteobacteria</taxon>
        <taxon>Pseudomonadales</taxon>
        <taxon>Pseudomonadaceae</taxon>
        <taxon>Pseudomonas</taxon>
    </lineage>
</organism>
<keyword evidence="2" id="KW-0238">DNA-binding</keyword>
<reference evidence="5 6" key="1">
    <citation type="submission" date="2017-08" db="EMBL/GenBank/DDBJ databases">
        <title>Draft Genome Sequence of Pseudomonas moraviensis TYU6, isolated from Taxus cuspidata by using PacBio Single-Molecule Real-Time Technology.</title>
        <authorList>
            <person name="Baek K.-H."/>
            <person name="Mishra A.K."/>
        </authorList>
    </citation>
    <scope>NUCLEOTIDE SEQUENCE [LARGE SCALE GENOMIC DNA]</scope>
    <source>
        <strain evidence="5 6">TYU6</strain>
    </source>
</reference>
<keyword evidence="3" id="KW-0804">Transcription</keyword>
<proteinExistence type="predicted"/>
<keyword evidence="6" id="KW-1185">Reference proteome</keyword>
<dbReference type="PROSITE" id="PS01124">
    <property type="entry name" value="HTH_ARAC_FAMILY_2"/>
    <property type="match status" value="1"/>
</dbReference>
<dbReference type="Proteomes" id="UP000217830">
    <property type="component" value="Unassembled WGS sequence"/>
</dbReference>
<name>A0A2A2PER0_9PSED</name>
<dbReference type="GO" id="GO:0000976">
    <property type="term" value="F:transcription cis-regulatory region binding"/>
    <property type="evidence" value="ECO:0007669"/>
    <property type="project" value="TreeGrafter"/>
</dbReference>
<dbReference type="PRINTS" id="PR00032">
    <property type="entry name" value="HTHARAC"/>
</dbReference>
<evidence type="ECO:0000313" key="5">
    <source>
        <dbReference type="EMBL" id="PAW53957.1"/>
    </source>
</evidence>
<accession>A0A2A2PER0</accession>
<evidence type="ECO:0000256" key="2">
    <source>
        <dbReference type="ARBA" id="ARBA00023125"/>
    </source>
</evidence>
<dbReference type="InterPro" id="IPR020449">
    <property type="entry name" value="Tscrpt_reg_AraC-type_HTH"/>
</dbReference>
<evidence type="ECO:0000256" key="3">
    <source>
        <dbReference type="ARBA" id="ARBA00023163"/>
    </source>
</evidence>
<dbReference type="EMBL" id="NRST01000001">
    <property type="protein sequence ID" value="PAW53957.1"/>
    <property type="molecule type" value="Genomic_DNA"/>
</dbReference>
<dbReference type="PANTHER" id="PTHR47894">
    <property type="entry name" value="HTH-TYPE TRANSCRIPTIONAL REGULATOR GADX"/>
    <property type="match status" value="1"/>
</dbReference>